<accession>A0A7W9PR15</accession>
<dbReference type="EMBL" id="JACHJK010000002">
    <property type="protein sequence ID" value="MBB5925717.1"/>
    <property type="molecule type" value="Genomic_DNA"/>
</dbReference>
<comment type="caution">
    <text evidence="2">The sequence shown here is derived from an EMBL/GenBank/DDBJ whole genome shotgun (WGS) entry which is preliminary data.</text>
</comment>
<evidence type="ECO:0000256" key="1">
    <source>
        <dbReference type="SAM" id="MobiDB-lite"/>
    </source>
</evidence>
<keyword evidence="3" id="KW-1185">Reference proteome</keyword>
<protein>
    <submittedName>
        <fullName evidence="2">Uncharacterized protein</fullName>
    </submittedName>
</protein>
<evidence type="ECO:0000313" key="3">
    <source>
        <dbReference type="Proteomes" id="UP000585836"/>
    </source>
</evidence>
<reference evidence="2 3" key="1">
    <citation type="submission" date="2020-08" db="EMBL/GenBank/DDBJ databases">
        <title>Genomic Encyclopedia of Type Strains, Phase III (KMG-III): the genomes of soil and plant-associated and newly described type strains.</title>
        <authorList>
            <person name="Whitman W."/>
        </authorList>
    </citation>
    <scope>NUCLEOTIDE SEQUENCE [LARGE SCALE GENOMIC DNA]</scope>
    <source>
        <strain evidence="2 3">CECT 3313</strain>
    </source>
</reference>
<proteinExistence type="predicted"/>
<dbReference type="RefSeq" id="WP_184961828.1">
    <property type="nucleotide sequence ID" value="NZ_JACHJK010000002.1"/>
</dbReference>
<dbReference type="AlphaFoldDB" id="A0A7W9PR15"/>
<dbReference type="Proteomes" id="UP000585836">
    <property type="component" value="Unassembled WGS sequence"/>
</dbReference>
<organism evidence="2 3">
    <name type="scientific">Streptomyces echinatus</name>
    <dbReference type="NCBI Taxonomy" id="67293"/>
    <lineage>
        <taxon>Bacteria</taxon>
        <taxon>Bacillati</taxon>
        <taxon>Actinomycetota</taxon>
        <taxon>Actinomycetes</taxon>
        <taxon>Kitasatosporales</taxon>
        <taxon>Streptomycetaceae</taxon>
        <taxon>Streptomyces</taxon>
    </lineage>
</organism>
<gene>
    <name evidence="2" type="ORF">FHS34_001171</name>
</gene>
<feature type="region of interest" description="Disordered" evidence="1">
    <location>
        <begin position="1"/>
        <end position="22"/>
    </location>
</feature>
<evidence type="ECO:0000313" key="2">
    <source>
        <dbReference type="EMBL" id="MBB5925717.1"/>
    </source>
</evidence>
<name>A0A7W9PR15_9ACTN</name>
<sequence length="51" mass="5146">MSEQQPGCADGGAARAARTTVLRTPPAVAAPVAGRYATRARMTRTSTGADA</sequence>